<reference evidence="1" key="3">
    <citation type="submission" date="2025-09" db="UniProtKB">
        <authorList>
            <consortium name="Ensembl"/>
        </authorList>
    </citation>
    <scope>IDENTIFICATION</scope>
</reference>
<keyword evidence="2" id="KW-1185">Reference proteome</keyword>
<reference evidence="1" key="2">
    <citation type="submission" date="2025-08" db="UniProtKB">
        <authorList>
            <consortium name="Ensembl"/>
        </authorList>
    </citation>
    <scope>IDENTIFICATION</scope>
</reference>
<evidence type="ECO:0000313" key="1">
    <source>
        <dbReference type="Ensembl" id="ENSMFAP00000047874.1"/>
    </source>
</evidence>
<name>A0A7N9CA90_MACFA</name>
<dbReference type="Ensembl" id="ENSMFAT00000081692.1">
    <property type="protein sequence ID" value="ENSMFAP00000047874.1"/>
    <property type="gene ID" value="ENSMFAG00000053016.1"/>
</dbReference>
<dbReference type="PANTHER" id="PTHR12138">
    <property type="entry name" value="PRIMATE-EXPANDED PROTEIN FAMILY"/>
    <property type="match status" value="1"/>
</dbReference>
<reference evidence="1 2" key="1">
    <citation type="submission" date="2013-03" db="EMBL/GenBank/DDBJ databases">
        <authorList>
            <person name="Warren W."/>
            <person name="Wilson R.K."/>
        </authorList>
    </citation>
    <scope>NUCLEOTIDE SEQUENCE</scope>
</reference>
<accession>A0A7N9CA90</accession>
<dbReference type="GeneTree" id="ENSGT01120000271815"/>
<protein>
    <submittedName>
        <fullName evidence="1">Uncharacterized protein</fullName>
    </submittedName>
</protein>
<organism evidence="1 2">
    <name type="scientific">Macaca fascicularis</name>
    <name type="common">Crab-eating macaque</name>
    <name type="synonym">Cynomolgus monkey</name>
    <dbReference type="NCBI Taxonomy" id="9541"/>
    <lineage>
        <taxon>Eukaryota</taxon>
        <taxon>Metazoa</taxon>
        <taxon>Chordata</taxon>
        <taxon>Craniata</taxon>
        <taxon>Vertebrata</taxon>
        <taxon>Euteleostomi</taxon>
        <taxon>Mammalia</taxon>
        <taxon>Eutheria</taxon>
        <taxon>Euarchontoglires</taxon>
        <taxon>Primates</taxon>
        <taxon>Haplorrhini</taxon>
        <taxon>Catarrhini</taxon>
        <taxon>Cercopithecidae</taxon>
        <taxon>Cercopithecinae</taxon>
        <taxon>Macaca</taxon>
    </lineage>
</organism>
<dbReference type="Proteomes" id="UP000233100">
    <property type="component" value="Chromosome 1"/>
</dbReference>
<sequence>FCIFSRDGVSFFGQAGLQLPTSGNSSASASLSAGITGVRRYAQPLFLLFLGQSLPLLPRLECSGAISAHCSLCLLGSSDSPASASQVASITGTRHHTSLIFVFLVEMRFCHVGQAGLKLLTSSDSPASASQSFGIIGMSHHARPGISYLT</sequence>
<dbReference type="AlphaFoldDB" id="A0A7N9CA90"/>
<evidence type="ECO:0000313" key="2">
    <source>
        <dbReference type="Proteomes" id="UP000233100"/>
    </source>
</evidence>
<proteinExistence type="predicted"/>
<dbReference type="PRINTS" id="PR02045">
    <property type="entry name" value="F138DOMAIN"/>
</dbReference>
<dbReference type="PANTHER" id="PTHR12138:SF162">
    <property type="entry name" value="CHROMOSOME UNDETERMINED SCAFFOLD_275, WHOLE GENOME SHOTGUN SEQUENCE"/>
    <property type="match status" value="1"/>
</dbReference>